<evidence type="ECO:0000256" key="1">
    <source>
        <dbReference type="SAM" id="MobiDB-lite"/>
    </source>
</evidence>
<dbReference type="RefSeq" id="WP_117399135.1">
    <property type="nucleotide sequence ID" value="NZ_QVNQ01000003.1"/>
</dbReference>
<organism evidence="3 4">
    <name type="scientific">Actinomadura spongiicola</name>
    <dbReference type="NCBI Taxonomy" id="2303421"/>
    <lineage>
        <taxon>Bacteria</taxon>
        <taxon>Bacillati</taxon>
        <taxon>Actinomycetota</taxon>
        <taxon>Actinomycetes</taxon>
        <taxon>Streptosporangiales</taxon>
        <taxon>Thermomonosporaceae</taxon>
        <taxon>Actinomadura</taxon>
    </lineage>
</organism>
<feature type="chain" id="PRO_5039296212" description="Lipoprotein" evidence="2">
    <location>
        <begin position="25"/>
        <end position="152"/>
    </location>
</feature>
<sequence length="152" mass="15592">MGSRHLSGLTRSALLCAVAVALSAGGCSTKSDASPGDAKVAKPASLQRLAEQTGCSPTGQRKVADLEQGNCKNARGRYVLLSFTSEKGMNTWLHEAKPWGGTYLVGARWVVVSTDRTLETLRKDLGGEIVHGDGHGTGGGASHGTGHGAGHG</sequence>
<gene>
    <name evidence="3" type="ORF">D0T12_09465</name>
</gene>
<reference evidence="3 4" key="1">
    <citation type="submission" date="2018-08" db="EMBL/GenBank/DDBJ databases">
        <title>Actinomadura spongicola sp. nov., isolated from marine sponge Leucetta chagosensis.</title>
        <authorList>
            <person name="Li L."/>
            <person name="Lin H.W."/>
        </authorList>
    </citation>
    <scope>NUCLEOTIDE SEQUENCE [LARGE SCALE GENOMIC DNA]</scope>
    <source>
        <strain evidence="3 4">LHW52907</strain>
    </source>
</reference>
<evidence type="ECO:0000313" key="4">
    <source>
        <dbReference type="Proteomes" id="UP000262882"/>
    </source>
</evidence>
<feature type="compositionally biased region" description="Gly residues" evidence="1">
    <location>
        <begin position="135"/>
        <end position="152"/>
    </location>
</feature>
<dbReference type="PROSITE" id="PS51257">
    <property type="entry name" value="PROKAR_LIPOPROTEIN"/>
    <property type="match status" value="1"/>
</dbReference>
<evidence type="ECO:0008006" key="5">
    <source>
        <dbReference type="Google" id="ProtNLM"/>
    </source>
</evidence>
<feature type="region of interest" description="Disordered" evidence="1">
    <location>
        <begin position="129"/>
        <end position="152"/>
    </location>
</feature>
<evidence type="ECO:0000256" key="2">
    <source>
        <dbReference type="SAM" id="SignalP"/>
    </source>
</evidence>
<name>A0A372GJA6_9ACTN</name>
<protein>
    <recommendedName>
        <fullName evidence="5">Lipoprotein</fullName>
    </recommendedName>
</protein>
<dbReference type="Proteomes" id="UP000262882">
    <property type="component" value="Unassembled WGS sequence"/>
</dbReference>
<dbReference type="AlphaFoldDB" id="A0A372GJA6"/>
<feature type="signal peptide" evidence="2">
    <location>
        <begin position="1"/>
        <end position="24"/>
    </location>
</feature>
<dbReference type="OrthoDB" id="5114877at2"/>
<accession>A0A372GJA6</accession>
<dbReference type="EMBL" id="QVNQ01000003">
    <property type="protein sequence ID" value="RFS85272.1"/>
    <property type="molecule type" value="Genomic_DNA"/>
</dbReference>
<keyword evidence="4" id="KW-1185">Reference proteome</keyword>
<keyword evidence="2" id="KW-0732">Signal</keyword>
<proteinExistence type="predicted"/>
<evidence type="ECO:0000313" key="3">
    <source>
        <dbReference type="EMBL" id="RFS85272.1"/>
    </source>
</evidence>
<comment type="caution">
    <text evidence="3">The sequence shown here is derived from an EMBL/GenBank/DDBJ whole genome shotgun (WGS) entry which is preliminary data.</text>
</comment>